<organism evidence="2 3">
    <name type="scientific">Dendrobium nobile</name>
    <name type="common">Orchid</name>
    <dbReference type="NCBI Taxonomy" id="94219"/>
    <lineage>
        <taxon>Eukaryota</taxon>
        <taxon>Viridiplantae</taxon>
        <taxon>Streptophyta</taxon>
        <taxon>Embryophyta</taxon>
        <taxon>Tracheophyta</taxon>
        <taxon>Spermatophyta</taxon>
        <taxon>Magnoliopsida</taxon>
        <taxon>Liliopsida</taxon>
        <taxon>Asparagales</taxon>
        <taxon>Orchidaceae</taxon>
        <taxon>Epidendroideae</taxon>
        <taxon>Malaxideae</taxon>
        <taxon>Dendrobiinae</taxon>
        <taxon>Dendrobium</taxon>
    </lineage>
</organism>
<reference evidence="2" key="1">
    <citation type="journal article" date="2022" name="Front. Genet.">
        <title>Chromosome-Scale Assembly of the Dendrobium nobile Genome Provides Insights Into the Molecular Mechanism of the Biosynthesis of the Medicinal Active Ingredient of Dendrobium.</title>
        <authorList>
            <person name="Xu Q."/>
            <person name="Niu S.-C."/>
            <person name="Li K.-L."/>
            <person name="Zheng P.-J."/>
            <person name="Zhang X.-J."/>
            <person name="Jia Y."/>
            <person name="Liu Y."/>
            <person name="Niu Y.-X."/>
            <person name="Yu L.-H."/>
            <person name="Chen D.-F."/>
            <person name="Zhang G.-Q."/>
        </authorList>
    </citation>
    <scope>NUCLEOTIDE SEQUENCE</scope>
    <source>
        <tissue evidence="2">Leaf</tissue>
    </source>
</reference>
<dbReference type="PANTHER" id="PTHR31286:SF180">
    <property type="entry name" value="OS10G0362600 PROTEIN"/>
    <property type="match status" value="1"/>
</dbReference>
<proteinExistence type="predicted"/>
<name>A0A8T3C623_DENNO</name>
<sequence>MNACQISVGYMEDDDKNEGEDATTINGGGPMSFKVKAKMAILTYDGMVVAKKFNVDKDGASLAALNMLVPSQPKIHMFMVLCAFEEEDALDLVLSNGPWYICNNIIGLDRWSPSFSPSSLKGLSAPVWIRMPNLPLQCWDSINICRIASLIGKPYMIDGNMFQWSRRGFARICIRVKLDEALPIGVWVEGCAANQSSVEVEIPKSISVPSNLEDNIAENNSDYGPWIHVNFRRNKTLQKVKKNLTTQASGFAGRNNTTQIYKKVFKPTDKTVISNPPDKGDIQEAKPTLVSTQDVSIHQDIVDNDSGLNSFIPCNSNKFKVLNEGLEEGELSIPEKDKVLPDLSIPNSLSKNVGSAIENGSDAKRKGLKQLKNLVPSEGLSGGILILWRFMYASFKVLETNQQFIVGDLEVFNKCIWRIGSIYANKDVYKRRSLWDRLQIYSCLDKPMVIGGDFNCLLNKEDKKGGKRFFYSLGAREMDFFFASNDLHEVGRVGPKFTWCNNKFGVDRILERLDRCYLNYMALCSPYRILVKHLARIASDHCPILLNLFECKADFKKLKRFEDIWISNPASSALVKKVWMKHTAGDYSQILNLKLRKTLKALFYWNKENNISLLNSKEIILGDILELQDRECKDGLLSDEDSWLLKSKVSEYNSVLAKINTWWRQRAKIKWATQGDINTKFFHTIASARKNANFINYIINNNGQLVDDQHQIEDSIVSFFENKWRDRTCNLDGWPNPISQLNEEEAFSLNTEFCFMELETVFMQAGNFTAPGFDGSIAWKIIKDGVASLKPIVRWEIANGRLTNVYSDIWILDKTLNKWPTFVNSLLHEDTNVDKLISGNLWNSAELNAYFGKELVDLIC</sequence>
<keyword evidence="3" id="KW-1185">Reference proteome</keyword>
<protein>
    <recommendedName>
        <fullName evidence="1">DUF4283 domain-containing protein</fullName>
    </recommendedName>
</protein>
<dbReference type="EMBL" id="JAGYWB010000002">
    <property type="protein sequence ID" value="KAI0529223.1"/>
    <property type="molecule type" value="Genomic_DNA"/>
</dbReference>
<evidence type="ECO:0000259" key="1">
    <source>
        <dbReference type="Pfam" id="PF14111"/>
    </source>
</evidence>
<dbReference type="InterPro" id="IPR036691">
    <property type="entry name" value="Endo/exonu/phosph_ase_sf"/>
</dbReference>
<comment type="caution">
    <text evidence="2">The sequence shown here is derived from an EMBL/GenBank/DDBJ whole genome shotgun (WGS) entry which is preliminary data.</text>
</comment>
<dbReference type="Proteomes" id="UP000829196">
    <property type="component" value="Unassembled WGS sequence"/>
</dbReference>
<dbReference type="Gene3D" id="3.60.10.10">
    <property type="entry name" value="Endonuclease/exonuclease/phosphatase"/>
    <property type="match status" value="1"/>
</dbReference>
<dbReference type="Pfam" id="PF14111">
    <property type="entry name" value="DUF4283"/>
    <property type="match status" value="1"/>
</dbReference>
<accession>A0A8T3C623</accession>
<gene>
    <name evidence="2" type="ORF">KFK09_001770</name>
</gene>
<dbReference type="InterPro" id="IPR040256">
    <property type="entry name" value="At4g02000-like"/>
</dbReference>
<dbReference type="PANTHER" id="PTHR31286">
    <property type="entry name" value="GLYCINE-RICH CELL WALL STRUCTURAL PROTEIN 1.8-LIKE"/>
    <property type="match status" value="1"/>
</dbReference>
<feature type="domain" description="DUF4283" evidence="1">
    <location>
        <begin position="79"/>
        <end position="118"/>
    </location>
</feature>
<dbReference type="SUPFAM" id="SSF56219">
    <property type="entry name" value="DNase I-like"/>
    <property type="match status" value="1"/>
</dbReference>
<dbReference type="OrthoDB" id="10384503at2759"/>
<dbReference type="InterPro" id="IPR025558">
    <property type="entry name" value="DUF4283"/>
</dbReference>
<dbReference type="AlphaFoldDB" id="A0A8T3C623"/>
<evidence type="ECO:0000313" key="3">
    <source>
        <dbReference type="Proteomes" id="UP000829196"/>
    </source>
</evidence>
<evidence type="ECO:0000313" key="2">
    <source>
        <dbReference type="EMBL" id="KAI0529223.1"/>
    </source>
</evidence>